<evidence type="ECO:0000256" key="1">
    <source>
        <dbReference type="ARBA" id="ARBA00006068"/>
    </source>
</evidence>
<dbReference type="PATRIC" id="fig|420890.5.peg.1241"/>
<dbReference type="InterPro" id="IPR004474">
    <property type="entry name" value="LytR_CpsA_psr"/>
</dbReference>
<dbReference type="KEGG" id="lgv:LCGL_1252"/>
<evidence type="ECO:0000256" key="2">
    <source>
        <dbReference type="SAM" id="Phobius"/>
    </source>
</evidence>
<evidence type="ECO:0000313" key="5">
    <source>
        <dbReference type="Proteomes" id="UP000008520"/>
    </source>
</evidence>
<accession>F9VEG1</accession>
<dbReference type="Gene3D" id="3.40.630.190">
    <property type="entry name" value="LCP protein"/>
    <property type="match status" value="1"/>
</dbReference>
<name>F9VEG1_LACGL</name>
<protein>
    <recommendedName>
        <fullName evidence="3">Cell envelope-related transcriptional attenuator domain-containing protein</fullName>
    </recommendedName>
</protein>
<gene>
    <name evidence="4" type="ordered locus">LCGL_1252</name>
</gene>
<evidence type="ECO:0000313" key="4">
    <source>
        <dbReference type="EMBL" id="BAK60712.1"/>
    </source>
</evidence>
<dbReference type="AlphaFoldDB" id="F9VEG1"/>
<keyword evidence="5" id="KW-1185">Reference proteome</keyword>
<sequence length="313" mass="34652">MILSFLNKERVMEKETYRRSSGKKATQKKDKFPKVIGITLLVLILVFTGLGVFFYQSSKTAINKANTLHLAEARPVNLKKGETFTTLILGTAHVDNEQVLMTSSLTSTNAKLKKTSLINVQPLLVFPDQTTLYQSYTQGGAAAVSKKFNETFGTETNKVVEINFDNMGKLVEASGGIVVQNTTAFVSKGLKFEQGSVQLKTADEVAAYLSLLNANDQKGFTDRLQDVAIATFENLKKPSVLARHSLAILKIFPEVINTNISFPDFMNIATHYNKALKVSKINVHATKIPGNKTQRVTQETLDKVKNKFENTLK</sequence>
<reference evidence="4 5" key="1">
    <citation type="journal article" date="2011" name="PLoS ONE">
        <title>Complete genome sequence and comparative analysis of the fish pathogen Lactococcus garvieae.</title>
        <authorList>
            <person name="Morita H."/>
            <person name="Toh H."/>
            <person name="Oshima K."/>
            <person name="Yoshizaki M."/>
            <person name="Kawanishi M."/>
            <person name="Nakaya K."/>
            <person name="Suzuki T."/>
            <person name="Miyauchi E."/>
            <person name="Ishii Y."/>
            <person name="Tanabe S."/>
            <person name="Murakami M."/>
            <person name="Hattori M."/>
        </authorList>
    </citation>
    <scope>NUCLEOTIDE SEQUENCE [LARGE SCALE GENOMIC DNA]</scope>
    <source>
        <strain evidence="4 5">Lg2</strain>
    </source>
</reference>
<keyword evidence="2" id="KW-1133">Transmembrane helix</keyword>
<feature type="domain" description="Cell envelope-related transcriptional attenuator" evidence="3">
    <location>
        <begin position="129"/>
        <end position="209"/>
    </location>
</feature>
<dbReference type="eggNOG" id="COG1316">
    <property type="taxonomic scope" value="Bacteria"/>
</dbReference>
<keyword evidence="2" id="KW-0472">Membrane</keyword>
<evidence type="ECO:0000259" key="3">
    <source>
        <dbReference type="Pfam" id="PF03816"/>
    </source>
</evidence>
<dbReference type="PANTHER" id="PTHR33392">
    <property type="entry name" value="POLYISOPRENYL-TEICHOIC ACID--PEPTIDOGLYCAN TEICHOIC ACID TRANSFERASE TAGU"/>
    <property type="match status" value="1"/>
</dbReference>
<dbReference type="HOGENOM" id="CLU_079032_0_0_9"/>
<dbReference type="InterPro" id="IPR050922">
    <property type="entry name" value="LytR/CpsA/Psr_CW_biosynth"/>
</dbReference>
<proteinExistence type="inferred from homology"/>
<comment type="similarity">
    <text evidence="1">Belongs to the LytR/CpsA/Psr (LCP) family.</text>
</comment>
<dbReference type="EMBL" id="AP009333">
    <property type="protein sequence ID" value="BAK60712.1"/>
    <property type="molecule type" value="Genomic_DNA"/>
</dbReference>
<feature type="transmembrane region" description="Helical" evidence="2">
    <location>
        <begin position="35"/>
        <end position="55"/>
    </location>
</feature>
<keyword evidence="2" id="KW-0812">Transmembrane</keyword>
<dbReference type="STRING" id="420890.LCGL_1252"/>
<organism evidence="4 5">
    <name type="scientific">Lactococcus garvieae (strain Lg2)</name>
    <name type="common">Enterococcus seriolicida</name>
    <dbReference type="NCBI Taxonomy" id="420890"/>
    <lineage>
        <taxon>Bacteria</taxon>
        <taxon>Bacillati</taxon>
        <taxon>Bacillota</taxon>
        <taxon>Bacilli</taxon>
        <taxon>Lactobacillales</taxon>
        <taxon>Streptococcaceae</taxon>
        <taxon>Lactococcus</taxon>
    </lineage>
</organism>
<dbReference type="Proteomes" id="UP000008520">
    <property type="component" value="Chromosome"/>
</dbReference>
<dbReference type="PANTHER" id="PTHR33392:SF6">
    <property type="entry name" value="POLYISOPRENYL-TEICHOIC ACID--PEPTIDOGLYCAN TEICHOIC ACID TRANSFERASE TAGU"/>
    <property type="match status" value="1"/>
</dbReference>
<dbReference type="Pfam" id="PF03816">
    <property type="entry name" value="LytR_cpsA_psr"/>
    <property type="match status" value="1"/>
</dbReference>